<dbReference type="SMART" id="SM00895">
    <property type="entry name" value="FCD"/>
    <property type="match status" value="1"/>
</dbReference>
<feature type="domain" description="HTH gntR-type" evidence="4">
    <location>
        <begin position="2"/>
        <end position="70"/>
    </location>
</feature>
<dbReference type="EMBL" id="JAUOZU010000003">
    <property type="protein sequence ID" value="MDO6963114.1"/>
    <property type="molecule type" value="Genomic_DNA"/>
</dbReference>
<evidence type="ECO:0000259" key="4">
    <source>
        <dbReference type="PROSITE" id="PS50949"/>
    </source>
</evidence>
<keyword evidence="3" id="KW-0804">Transcription</keyword>
<dbReference type="Gene3D" id="1.20.120.530">
    <property type="entry name" value="GntR ligand-binding domain-like"/>
    <property type="match status" value="1"/>
</dbReference>
<dbReference type="Proteomes" id="UP001174932">
    <property type="component" value="Unassembled WGS sequence"/>
</dbReference>
<dbReference type="PRINTS" id="PR00035">
    <property type="entry name" value="HTHGNTR"/>
</dbReference>
<evidence type="ECO:0000313" key="6">
    <source>
        <dbReference type="Proteomes" id="UP001174932"/>
    </source>
</evidence>
<name>A0ABT8YIK8_9HYPH</name>
<protein>
    <submittedName>
        <fullName evidence="5">GntR family transcriptional regulator</fullName>
    </submittedName>
</protein>
<dbReference type="Pfam" id="PF00392">
    <property type="entry name" value="GntR"/>
    <property type="match status" value="2"/>
</dbReference>
<evidence type="ECO:0000256" key="3">
    <source>
        <dbReference type="ARBA" id="ARBA00023163"/>
    </source>
</evidence>
<gene>
    <name evidence="5" type="ORF">Q4481_04040</name>
</gene>
<dbReference type="InterPro" id="IPR036388">
    <property type="entry name" value="WH-like_DNA-bd_sf"/>
</dbReference>
<sequence>MARTDERFREAFNEALLLCATMKPGDQLPSEKELATRLDVSRTVVRAILDRLREAGIITWEGRNKHLNRLPLESDRLAIQDGQLDEQQLERQFLDWILRFDVAPGTALNVSELRRRFPVTPHMLHEFLASLSRFGLVRRRPKGGWELVGFTREFAVELSEFRMVLELNAVAHLVELPETDPIWEKLDRLEQEHRALAAEIDTRYHDFSLLDEAFHTTIGSAVKNRFAAEFQKIISLIFHYHFQWDKTHERQRNEAAIGEHLRLIAALKARDAKAAAEAASDHLKTSKQTLLSSLRVNALA</sequence>
<reference evidence="5" key="2">
    <citation type="submission" date="2023-07" db="EMBL/GenBank/DDBJ databases">
        <authorList>
            <person name="Shen H."/>
        </authorList>
    </citation>
    <scope>NUCLEOTIDE SEQUENCE</scope>
    <source>
        <strain evidence="5">TNR-22</strain>
    </source>
</reference>
<dbReference type="Pfam" id="PF07729">
    <property type="entry name" value="FCD"/>
    <property type="match status" value="1"/>
</dbReference>
<dbReference type="SUPFAM" id="SSF46785">
    <property type="entry name" value="Winged helix' DNA-binding domain"/>
    <property type="match status" value="2"/>
</dbReference>
<dbReference type="PANTHER" id="PTHR43537">
    <property type="entry name" value="TRANSCRIPTIONAL REGULATOR, GNTR FAMILY"/>
    <property type="match status" value="1"/>
</dbReference>
<evidence type="ECO:0000313" key="5">
    <source>
        <dbReference type="EMBL" id="MDO6963114.1"/>
    </source>
</evidence>
<dbReference type="PANTHER" id="PTHR43537:SF51">
    <property type="entry name" value="HTH-TYPE TRANSCRIPTIONAL REGULATOR LGOR-RELATED"/>
    <property type="match status" value="1"/>
</dbReference>
<proteinExistence type="predicted"/>
<dbReference type="InterPro" id="IPR008920">
    <property type="entry name" value="TF_FadR/GntR_C"/>
</dbReference>
<dbReference type="PROSITE" id="PS50949">
    <property type="entry name" value="HTH_GNTR"/>
    <property type="match status" value="1"/>
</dbReference>
<dbReference type="SMART" id="SM00345">
    <property type="entry name" value="HTH_GNTR"/>
    <property type="match status" value="2"/>
</dbReference>
<accession>A0ABT8YIK8</accession>
<keyword evidence="6" id="KW-1185">Reference proteome</keyword>
<dbReference type="Gene3D" id="1.10.10.10">
    <property type="entry name" value="Winged helix-like DNA-binding domain superfamily/Winged helix DNA-binding domain"/>
    <property type="match status" value="2"/>
</dbReference>
<dbReference type="InterPro" id="IPR036390">
    <property type="entry name" value="WH_DNA-bd_sf"/>
</dbReference>
<evidence type="ECO:0000256" key="1">
    <source>
        <dbReference type="ARBA" id="ARBA00023015"/>
    </source>
</evidence>
<keyword evidence="1" id="KW-0805">Transcription regulation</keyword>
<dbReference type="RefSeq" id="WP_304375005.1">
    <property type="nucleotide sequence ID" value="NZ_JAUOZU010000003.1"/>
</dbReference>
<reference evidence="5" key="1">
    <citation type="journal article" date="2015" name="Int. J. Syst. Evol. Microbiol.">
        <title>Rhizobium alvei sp. nov., isolated from a freshwater river.</title>
        <authorList>
            <person name="Sheu S.Y."/>
            <person name="Huang H.W."/>
            <person name="Young C.C."/>
            <person name="Chen W.M."/>
        </authorList>
    </citation>
    <scope>NUCLEOTIDE SEQUENCE</scope>
    <source>
        <strain evidence="5">TNR-22</strain>
    </source>
</reference>
<organism evidence="5 6">
    <name type="scientific">Rhizobium alvei</name>
    <dbReference type="NCBI Taxonomy" id="1132659"/>
    <lineage>
        <taxon>Bacteria</taxon>
        <taxon>Pseudomonadati</taxon>
        <taxon>Pseudomonadota</taxon>
        <taxon>Alphaproteobacteria</taxon>
        <taxon>Hyphomicrobiales</taxon>
        <taxon>Rhizobiaceae</taxon>
        <taxon>Rhizobium/Agrobacterium group</taxon>
        <taxon>Rhizobium</taxon>
    </lineage>
</organism>
<dbReference type="InterPro" id="IPR011711">
    <property type="entry name" value="GntR_C"/>
</dbReference>
<dbReference type="InterPro" id="IPR000524">
    <property type="entry name" value="Tscrpt_reg_HTH_GntR"/>
</dbReference>
<dbReference type="SUPFAM" id="SSF48008">
    <property type="entry name" value="GntR ligand-binding domain-like"/>
    <property type="match status" value="1"/>
</dbReference>
<evidence type="ECO:0000256" key="2">
    <source>
        <dbReference type="ARBA" id="ARBA00023125"/>
    </source>
</evidence>
<keyword evidence="2" id="KW-0238">DNA-binding</keyword>
<comment type="caution">
    <text evidence="5">The sequence shown here is derived from an EMBL/GenBank/DDBJ whole genome shotgun (WGS) entry which is preliminary data.</text>
</comment>